<proteinExistence type="predicted"/>
<dbReference type="Proteomes" id="UP001186944">
    <property type="component" value="Unassembled WGS sequence"/>
</dbReference>
<gene>
    <name evidence="2" type="ORF">FSP39_006851</name>
</gene>
<dbReference type="EMBL" id="VSWD01000008">
    <property type="protein sequence ID" value="KAK3094832.1"/>
    <property type="molecule type" value="Genomic_DNA"/>
</dbReference>
<evidence type="ECO:0000313" key="3">
    <source>
        <dbReference type="Proteomes" id="UP001186944"/>
    </source>
</evidence>
<evidence type="ECO:0000256" key="1">
    <source>
        <dbReference type="SAM" id="MobiDB-lite"/>
    </source>
</evidence>
<sequence length="176" mass="20784">MSKISELKDRLREQEAYYASACVQLSALNIQMEQLAKRFERAEEKGQKSFRYSLRMRMAVLEGVRNMFYEFASLKANVISRLRHEILIEHVFSEANMADLNDSYPIFGRYGLPLFMVGNNNEDEEEDGELDEEEEDDYLTETDEELPRERRRGNYYILSEYYLILYSLLELGVSDI</sequence>
<reference evidence="2" key="1">
    <citation type="submission" date="2019-08" db="EMBL/GenBank/DDBJ databases">
        <title>The improved chromosome-level genome for the pearl oyster Pinctada fucata martensii using PacBio sequencing and Hi-C.</title>
        <authorList>
            <person name="Zheng Z."/>
        </authorList>
    </citation>
    <scope>NUCLEOTIDE SEQUENCE</scope>
    <source>
        <strain evidence="2">ZZ-2019</strain>
        <tissue evidence="2">Adductor muscle</tissue>
    </source>
</reference>
<organism evidence="2 3">
    <name type="scientific">Pinctada imbricata</name>
    <name type="common">Atlantic pearl-oyster</name>
    <name type="synonym">Pinctada martensii</name>
    <dbReference type="NCBI Taxonomy" id="66713"/>
    <lineage>
        <taxon>Eukaryota</taxon>
        <taxon>Metazoa</taxon>
        <taxon>Spiralia</taxon>
        <taxon>Lophotrochozoa</taxon>
        <taxon>Mollusca</taxon>
        <taxon>Bivalvia</taxon>
        <taxon>Autobranchia</taxon>
        <taxon>Pteriomorphia</taxon>
        <taxon>Pterioida</taxon>
        <taxon>Pterioidea</taxon>
        <taxon>Pteriidae</taxon>
        <taxon>Pinctada</taxon>
    </lineage>
</organism>
<name>A0AA89C4U2_PINIB</name>
<feature type="region of interest" description="Disordered" evidence="1">
    <location>
        <begin position="121"/>
        <end position="146"/>
    </location>
</feature>
<keyword evidence="3" id="KW-1185">Reference proteome</keyword>
<protein>
    <submittedName>
        <fullName evidence="2">Uncharacterized protein</fullName>
    </submittedName>
</protein>
<accession>A0AA89C4U2</accession>
<evidence type="ECO:0000313" key="2">
    <source>
        <dbReference type="EMBL" id="KAK3094832.1"/>
    </source>
</evidence>
<dbReference type="AlphaFoldDB" id="A0AA89C4U2"/>
<comment type="caution">
    <text evidence="2">The sequence shown here is derived from an EMBL/GenBank/DDBJ whole genome shotgun (WGS) entry which is preliminary data.</text>
</comment>